<comment type="caution">
    <text evidence="10">The sequence shown here is derived from an EMBL/GenBank/DDBJ whole genome shotgun (WGS) entry which is preliminary data.</text>
</comment>
<feature type="region of interest" description="Disordered" evidence="9">
    <location>
        <begin position="1"/>
        <end position="52"/>
    </location>
</feature>
<evidence type="ECO:0000313" key="10">
    <source>
        <dbReference type="EMBL" id="GBB85667.1"/>
    </source>
</evidence>
<proteinExistence type="inferred from homology"/>
<evidence type="ECO:0000256" key="1">
    <source>
        <dbReference type="ARBA" id="ARBA00004275"/>
    </source>
</evidence>
<dbReference type="GO" id="GO:0005829">
    <property type="term" value="C:cytosol"/>
    <property type="evidence" value="ECO:0007669"/>
    <property type="project" value="TreeGrafter"/>
</dbReference>
<dbReference type="InterPro" id="IPR019734">
    <property type="entry name" value="TPR_rpt"/>
</dbReference>
<keyword evidence="12" id="KW-1185">Reference proteome</keyword>
<feature type="repeat" description="TPR" evidence="8">
    <location>
        <begin position="546"/>
        <end position="579"/>
    </location>
</feature>
<protein>
    <submittedName>
        <fullName evidence="10">Uncharacterized protein</fullName>
    </submittedName>
</protein>
<evidence type="ECO:0000313" key="12">
    <source>
        <dbReference type="Proteomes" id="UP000247702"/>
    </source>
</evidence>
<organism evidence="10 12">
    <name type="scientific">Rhizophagus clarus</name>
    <dbReference type="NCBI Taxonomy" id="94130"/>
    <lineage>
        <taxon>Eukaryota</taxon>
        <taxon>Fungi</taxon>
        <taxon>Fungi incertae sedis</taxon>
        <taxon>Mucoromycota</taxon>
        <taxon>Glomeromycotina</taxon>
        <taxon>Glomeromycetes</taxon>
        <taxon>Glomerales</taxon>
        <taxon>Glomeraceae</taxon>
        <taxon>Rhizophagus</taxon>
    </lineage>
</organism>
<reference evidence="11" key="2">
    <citation type="submission" date="2019-10" db="EMBL/GenBank/DDBJ databases">
        <title>Conservation and host-specific expression of non-tandemly repeated heterogenous ribosome RNA gene in arbuscular mycorrhizal fungi.</title>
        <authorList>
            <person name="Maeda T."/>
            <person name="Kobayashi Y."/>
            <person name="Nakagawa T."/>
            <person name="Ezawa T."/>
            <person name="Yamaguchi K."/>
            <person name="Bino T."/>
            <person name="Nishimoto Y."/>
            <person name="Shigenobu S."/>
            <person name="Kawaguchi M."/>
        </authorList>
    </citation>
    <scope>NUCLEOTIDE SEQUENCE</scope>
    <source>
        <strain evidence="11">HR1</strain>
    </source>
</reference>
<dbReference type="GO" id="GO:0005052">
    <property type="term" value="F:peroxisome matrix targeting signal-1 binding"/>
    <property type="evidence" value="ECO:0007669"/>
    <property type="project" value="TreeGrafter"/>
</dbReference>
<evidence type="ECO:0000256" key="6">
    <source>
        <dbReference type="ARBA" id="ARBA00022803"/>
    </source>
</evidence>
<sequence>MSQWFPEEASCGPVNPMTGLMKQFTQDSSLQQDRFSEERYGEGSSKGAFRTQTNINRQEDEYAQKFFQHPGQESSHPPNLYNLTQMSKELEAIRHDIPRNGDWAMEFVRQSESVRHIVPNHVHPEFEEFDMIYKNSQNQNDWVTQFQQQPQTKNIEIHPEEITAFEQAFEDAKKNVNWESEFKAQEEQSWINEFKQQEEVVDAKTELASIASKLIASVETESNPKFKESSFFQLMKKFSKQELSIEGNKIVEKTPISDVNWASEFNQQQNMNNEATEFTNKQTNSWTQEFNENITSSGIQKNGDWTTEFLKTDNQINDTSSTRPTSDDWAKDFSLEETIDRTMEDLQKDWERYQSTSSGYSYNYSDYEFSENNPFLNMANLSSMKGQNLAESILILEAKVQLDPNDSYAWYQLGTRQQENEQESKAIAALRKAATLNPQILDSWLSLAVSYTNEYRRDDVYDVLESWFEHNSKYKKLLEQQRAKASFVDRHEFFTDLFIQAALLNPGENLDPDVQIGLGILYNVSEEYNKAVDCFQSALSLRPNDYLLWNKLGATMANAREPEKAANAYFNALEINPLFVRARYNLAISFINMKEYRDAAEHLLAALALQAGETSNDSLNIKDNSFQNITGKEMSSNIWDTLKMCCGFLDRPDLESKCDNKDLNAFKQEFEF</sequence>
<evidence type="ECO:0000256" key="5">
    <source>
        <dbReference type="ARBA" id="ARBA00022737"/>
    </source>
</evidence>
<dbReference type="Proteomes" id="UP000615446">
    <property type="component" value="Unassembled WGS sequence"/>
</dbReference>
<dbReference type="GO" id="GO:0016560">
    <property type="term" value="P:protein import into peroxisome matrix, docking"/>
    <property type="evidence" value="ECO:0007669"/>
    <property type="project" value="TreeGrafter"/>
</dbReference>
<comment type="similarity">
    <text evidence="3">Belongs to the peroxisomal targeting signal receptor family.</text>
</comment>
<evidence type="ECO:0000256" key="9">
    <source>
        <dbReference type="SAM" id="MobiDB-lite"/>
    </source>
</evidence>
<dbReference type="PROSITE" id="PS50005">
    <property type="entry name" value="TPR"/>
    <property type="match status" value="3"/>
</dbReference>
<dbReference type="PANTHER" id="PTHR10130">
    <property type="entry name" value="PEROXISOMAL TARGETING SIGNAL 1 RECEPTOR PEX5"/>
    <property type="match status" value="1"/>
</dbReference>
<evidence type="ECO:0000256" key="2">
    <source>
        <dbReference type="ARBA" id="ARBA00004496"/>
    </source>
</evidence>
<dbReference type="InterPro" id="IPR024111">
    <property type="entry name" value="PEX5/PEX5L"/>
</dbReference>
<dbReference type="Proteomes" id="UP000247702">
    <property type="component" value="Unassembled WGS sequence"/>
</dbReference>
<name>A0A2Z6Q6C5_9GLOM</name>
<evidence type="ECO:0000313" key="11">
    <source>
        <dbReference type="EMBL" id="GES74086.1"/>
    </source>
</evidence>
<keyword evidence="5" id="KW-0677">Repeat</keyword>
<dbReference type="Pfam" id="PF13181">
    <property type="entry name" value="TPR_8"/>
    <property type="match status" value="1"/>
</dbReference>
<keyword evidence="4" id="KW-0963">Cytoplasm</keyword>
<dbReference type="EMBL" id="BEXD01000242">
    <property type="protein sequence ID" value="GBB85667.1"/>
    <property type="molecule type" value="Genomic_DNA"/>
</dbReference>
<dbReference type="EMBL" id="BLAL01000011">
    <property type="protein sequence ID" value="GES74086.1"/>
    <property type="molecule type" value="Genomic_DNA"/>
</dbReference>
<dbReference type="SMART" id="SM00028">
    <property type="entry name" value="TPR"/>
    <property type="match status" value="4"/>
</dbReference>
<dbReference type="Gene3D" id="1.25.40.10">
    <property type="entry name" value="Tetratricopeptide repeat domain"/>
    <property type="match status" value="1"/>
</dbReference>
<dbReference type="GO" id="GO:0005778">
    <property type="term" value="C:peroxisomal membrane"/>
    <property type="evidence" value="ECO:0007669"/>
    <property type="project" value="TreeGrafter"/>
</dbReference>
<feature type="repeat" description="TPR" evidence="8">
    <location>
        <begin position="512"/>
        <end position="545"/>
    </location>
</feature>
<keyword evidence="7" id="KW-0576">Peroxisome</keyword>
<keyword evidence="6 8" id="KW-0802">TPR repeat</keyword>
<evidence type="ECO:0000256" key="7">
    <source>
        <dbReference type="ARBA" id="ARBA00023140"/>
    </source>
</evidence>
<feature type="compositionally biased region" description="Polar residues" evidence="9">
    <location>
        <begin position="23"/>
        <end position="33"/>
    </location>
</feature>
<dbReference type="STRING" id="94130.A0A2Z6Q6C5"/>
<evidence type="ECO:0000256" key="8">
    <source>
        <dbReference type="PROSITE-ProRule" id="PRU00339"/>
    </source>
</evidence>
<gene>
    <name evidence="11" type="ORF">RCL2_000158500</name>
    <name evidence="10" type="ORF">RclHR1_12150002</name>
</gene>
<feature type="repeat" description="TPR" evidence="8">
    <location>
        <begin position="407"/>
        <end position="440"/>
    </location>
</feature>
<dbReference type="PANTHER" id="PTHR10130:SF0">
    <property type="entry name" value="GH08708P"/>
    <property type="match status" value="1"/>
</dbReference>
<comment type="subcellular location">
    <subcellularLocation>
        <location evidence="2">Cytoplasm</location>
    </subcellularLocation>
    <subcellularLocation>
        <location evidence="1">Peroxisome</location>
    </subcellularLocation>
</comment>
<reference evidence="10 12" key="1">
    <citation type="submission" date="2017-11" db="EMBL/GenBank/DDBJ databases">
        <title>The genome of Rhizophagus clarus HR1 reveals common genetic basis of auxotrophy among arbuscular mycorrhizal fungi.</title>
        <authorList>
            <person name="Kobayashi Y."/>
        </authorList>
    </citation>
    <scope>NUCLEOTIDE SEQUENCE [LARGE SCALE GENOMIC DNA]</scope>
    <source>
        <strain evidence="10 12">HR1</strain>
    </source>
</reference>
<evidence type="ECO:0000256" key="4">
    <source>
        <dbReference type="ARBA" id="ARBA00022490"/>
    </source>
</evidence>
<dbReference type="SUPFAM" id="SSF48452">
    <property type="entry name" value="TPR-like"/>
    <property type="match status" value="1"/>
</dbReference>
<dbReference type="OrthoDB" id="10006023at2759"/>
<dbReference type="AlphaFoldDB" id="A0A2Z6Q6C5"/>
<dbReference type="InterPro" id="IPR011990">
    <property type="entry name" value="TPR-like_helical_dom_sf"/>
</dbReference>
<evidence type="ECO:0000256" key="3">
    <source>
        <dbReference type="ARBA" id="ARBA00005348"/>
    </source>
</evidence>
<accession>A0A2Z6Q6C5</accession>